<dbReference type="Proteomes" id="UP001341840">
    <property type="component" value="Unassembled WGS sequence"/>
</dbReference>
<reference evidence="1 2" key="1">
    <citation type="journal article" date="2023" name="Plants (Basel)">
        <title>Bridging the Gap: Combining Genomics and Transcriptomics Approaches to Understand Stylosanthes scabra, an Orphan Legume from the Brazilian Caatinga.</title>
        <authorList>
            <person name="Ferreira-Neto J.R.C."/>
            <person name="da Silva M.D."/>
            <person name="Binneck E."/>
            <person name="de Melo N.F."/>
            <person name="da Silva R.H."/>
            <person name="de Melo A.L.T.M."/>
            <person name="Pandolfi V."/>
            <person name="Bustamante F.O."/>
            <person name="Brasileiro-Vidal A.C."/>
            <person name="Benko-Iseppon A.M."/>
        </authorList>
    </citation>
    <scope>NUCLEOTIDE SEQUENCE [LARGE SCALE GENOMIC DNA]</scope>
    <source>
        <tissue evidence="1">Leaves</tissue>
    </source>
</reference>
<accession>A0ABU6VZA5</accession>
<evidence type="ECO:0000313" key="1">
    <source>
        <dbReference type="EMBL" id="MED6178446.1"/>
    </source>
</evidence>
<evidence type="ECO:0000313" key="2">
    <source>
        <dbReference type="Proteomes" id="UP001341840"/>
    </source>
</evidence>
<dbReference type="EMBL" id="JASCZI010155690">
    <property type="protein sequence ID" value="MED6178446.1"/>
    <property type="molecule type" value="Genomic_DNA"/>
</dbReference>
<feature type="non-terminal residue" evidence="1">
    <location>
        <position position="149"/>
    </location>
</feature>
<comment type="caution">
    <text evidence="1">The sequence shown here is derived from an EMBL/GenBank/DDBJ whole genome shotgun (WGS) entry which is preliminary data.</text>
</comment>
<keyword evidence="2" id="KW-1185">Reference proteome</keyword>
<gene>
    <name evidence="1" type="ORF">PIB30_107618</name>
</gene>
<sequence length="149" mass="16862">TARICVEEHAYAWRSTHIRGGARICVLHQVKSILCTHRHRRPRICVVDQLSTPMRGKTLAASNFTRPRICVVESVIHAYAWKAHSSHVPNSRLAHSKRELSKGSPSLATITYHPRICVHSYAYAWDSHPLATDQHPTHTTTQTNTLRTS</sequence>
<protein>
    <submittedName>
        <fullName evidence="1">Uncharacterized protein</fullName>
    </submittedName>
</protein>
<name>A0ABU6VZA5_9FABA</name>
<feature type="non-terminal residue" evidence="1">
    <location>
        <position position="1"/>
    </location>
</feature>
<proteinExistence type="predicted"/>
<organism evidence="1 2">
    <name type="scientific">Stylosanthes scabra</name>
    <dbReference type="NCBI Taxonomy" id="79078"/>
    <lineage>
        <taxon>Eukaryota</taxon>
        <taxon>Viridiplantae</taxon>
        <taxon>Streptophyta</taxon>
        <taxon>Embryophyta</taxon>
        <taxon>Tracheophyta</taxon>
        <taxon>Spermatophyta</taxon>
        <taxon>Magnoliopsida</taxon>
        <taxon>eudicotyledons</taxon>
        <taxon>Gunneridae</taxon>
        <taxon>Pentapetalae</taxon>
        <taxon>rosids</taxon>
        <taxon>fabids</taxon>
        <taxon>Fabales</taxon>
        <taxon>Fabaceae</taxon>
        <taxon>Papilionoideae</taxon>
        <taxon>50 kb inversion clade</taxon>
        <taxon>dalbergioids sensu lato</taxon>
        <taxon>Dalbergieae</taxon>
        <taxon>Pterocarpus clade</taxon>
        <taxon>Stylosanthes</taxon>
    </lineage>
</organism>